<dbReference type="eggNOG" id="COG1122">
    <property type="taxonomic scope" value="Bacteria"/>
</dbReference>
<dbReference type="FunFam" id="3.40.50.300:FF:000224">
    <property type="entry name" value="Energy-coupling factor transporter ATP-binding protein EcfA"/>
    <property type="match status" value="1"/>
</dbReference>
<keyword evidence="8 9" id="KW-0472">Membrane</keyword>
<dbReference type="InterPro" id="IPR003439">
    <property type="entry name" value="ABC_transporter-like_ATP-bd"/>
</dbReference>
<evidence type="ECO:0000313" key="12">
    <source>
        <dbReference type="Proteomes" id="UP000006732"/>
    </source>
</evidence>
<dbReference type="OrthoDB" id="9782163at2"/>
<dbReference type="Proteomes" id="UP000006732">
    <property type="component" value="Chromosome"/>
</dbReference>
<dbReference type="HOGENOM" id="CLU_000604_1_22_7"/>
<evidence type="ECO:0000256" key="3">
    <source>
        <dbReference type="ARBA" id="ARBA00022448"/>
    </source>
</evidence>
<evidence type="ECO:0000256" key="4">
    <source>
        <dbReference type="ARBA" id="ARBA00022475"/>
    </source>
</evidence>
<comment type="subcellular location">
    <subcellularLocation>
        <location evidence="1 9">Cell membrane</location>
        <topology evidence="1 9">Peripheral membrane protein</topology>
    </subcellularLocation>
</comment>
<dbReference type="InterPro" id="IPR015856">
    <property type="entry name" value="ABC_transpr_CbiO/EcfA_su"/>
</dbReference>
<dbReference type="InterPro" id="IPR017871">
    <property type="entry name" value="ABC_transporter-like_CS"/>
</dbReference>
<dbReference type="GO" id="GO:0042626">
    <property type="term" value="F:ATPase-coupled transmembrane transporter activity"/>
    <property type="evidence" value="ECO:0007669"/>
    <property type="project" value="TreeGrafter"/>
</dbReference>
<keyword evidence="3 9" id="KW-0813">Transport</keyword>
<keyword evidence="6 9" id="KW-0067">ATP-binding</keyword>
<gene>
    <name evidence="11" type="ordered locus">Ppro_1223</name>
</gene>
<proteinExistence type="inferred from homology"/>
<name>A1ANC4_PELPD</name>
<comment type="function">
    <text evidence="9">Part of an ABC transporter complex. Responsible for energy coupling to the transport system.</text>
</comment>
<dbReference type="GO" id="GO:0043190">
    <property type="term" value="C:ATP-binding cassette (ABC) transporter complex"/>
    <property type="evidence" value="ECO:0007669"/>
    <property type="project" value="TreeGrafter"/>
</dbReference>
<dbReference type="InterPro" id="IPR027417">
    <property type="entry name" value="P-loop_NTPase"/>
</dbReference>
<dbReference type="STRING" id="338966.Ppro_1223"/>
<evidence type="ECO:0000313" key="11">
    <source>
        <dbReference type="EMBL" id="ABK98844.1"/>
    </source>
</evidence>
<keyword evidence="4 9" id="KW-1003">Cell membrane</keyword>
<dbReference type="PROSITE" id="PS00211">
    <property type="entry name" value="ABC_TRANSPORTER_1"/>
    <property type="match status" value="1"/>
</dbReference>
<dbReference type="AlphaFoldDB" id="A1ANC4"/>
<evidence type="ECO:0000259" key="10">
    <source>
        <dbReference type="PROSITE" id="PS50893"/>
    </source>
</evidence>
<evidence type="ECO:0000256" key="2">
    <source>
        <dbReference type="ARBA" id="ARBA00005417"/>
    </source>
</evidence>
<dbReference type="Pfam" id="PF00005">
    <property type="entry name" value="ABC_tran"/>
    <property type="match status" value="1"/>
</dbReference>
<evidence type="ECO:0000256" key="1">
    <source>
        <dbReference type="ARBA" id="ARBA00004202"/>
    </source>
</evidence>
<dbReference type="GO" id="GO:0016887">
    <property type="term" value="F:ATP hydrolysis activity"/>
    <property type="evidence" value="ECO:0007669"/>
    <property type="project" value="InterPro"/>
</dbReference>
<protein>
    <recommendedName>
        <fullName evidence="9">ABC transporter ATP-binding protein</fullName>
    </recommendedName>
</protein>
<dbReference type="NCBIfam" id="TIGR01166">
    <property type="entry name" value="cbiO"/>
    <property type="match status" value="1"/>
</dbReference>
<evidence type="ECO:0000256" key="6">
    <source>
        <dbReference type="ARBA" id="ARBA00022840"/>
    </source>
</evidence>
<dbReference type="InterPro" id="IPR005876">
    <property type="entry name" value="Co_trans_ATP-bd"/>
</dbReference>
<dbReference type="InterPro" id="IPR050095">
    <property type="entry name" value="ECF_ABC_transporter_ATP-bd"/>
</dbReference>
<reference evidence="11 12" key="1">
    <citation type="submission" date="2006-10" db="EMBL/GenBank/DDBJ databases">
        <title>Complete sequence of chromosome of Pelobacter propionicus DSM 2379.</title>
        <authorList>
            <consortium name="US DOE Joint Genome Institute"/>
            <person name="Copeland A."/>
            <person name="Lucas S."/>
            <person name="Lapidus A."/>
            <person name="Barry K."/>
            <person name="Detter J.C."/>
            <person name="Glavina del Rio T."/>
            <person name="Hammon N."/>
            <person name="Israni S."/>
            <person name="Dalin E."/>
            <person name="Tice H."/>
            <person name="Pitluck S."/>
            <person name="Saunders E."/>
            <person name="Brettin T."/>
            <person name="Bruce D."/>
            <person name="Han C."/>
            <person name="Tapia R."/>
            <person name="Schmutz J."/>
            <person name="Larimer F."/>
            <person name="Land M."/>
            <person name="Hauser L."/>
            <person name="Kyrpides N."/>
            <person name="Kim E."/>
            <person name="Lovley D."/>
            <person name="Richardson P."/>
        </authorList>
    </citation>
    <scope>NUCLEOTIDE SEQUENCE [LARGE SCALE GENOMIC DNA]</scope>
    <source>
        <strain evidence="12">DSM 2379 / NBRC 103807 / OttBd1</strain>
    </source>
</reference>
<dbReference type="PROSITE" id="PS50893">
    <property type="entry name" value="ABC_TRANSPORTER_2"/>
    <property type="match status" value="1"/>
</dbReference>
<dbReference type="SUPFAM" id="SSF52540">
    <property type="entry name" value="P-loop containing nucleoside triphosphate hydrolases"/>
    <property type="match status" value="1"/>
</dbReference>
<dbReference type="Gene3D" id="3.40.50.300">
    <property type="entry name" value="P-loop containing nucleotide triphosphate hydrolases"/>
    <property type="match status" value="1"/>
</dbReference>
<dbReference type="GO" id="GO:0006824">
    <property type="term" value="P:cobalt ion transport"/>
    <property type="evidence" value="ECO:0007669"/>
    <property type="project" value="InterPro"/>
</dbReference>
<organism evidence="11 12">
    <name type="scientific">Pelobacter propionicus (strain DSM 2379 / NBRC 103807 / OttBd1)</name>
    <dbReference type="NCBI Taxonomy" id="338966"/>
    <lineage>
        <taxon>Bacteria</taxon>
        <taxon>Pseudomonadati</taxon>
        <taxon>Thermodesulfobacteriota</taxon>
        <taxon>Desulfuromonadia</taxon>
        <taxon>Desulfuromonadales</taxon>
        <taxon>Desulfuromonadaceae</taxon>
        <taxon>Pelobacter</taxon>
    </lineage>
</organism>
<dbReference type="GO" id="GO:0005524">
    <property type="term" value="F:ATP binding"/>
    <property type="evidence" value="ECO:0007669"/>
    <property type="project" value="UniProtKB-UniRule"/>
</dbReference>
<dbReference type="KEGG" id="ppd:Ppro_1223"/>
<comment type="similarity">
    <text evidence="2 9">Belongs to the ABC transporter superfamily.</text>
</comment>
<dbReference type="EMBL" id="CP000482">
    <property type="protein sequence ID" value="ABK98844.1"/>
    <property type="molecule type" value="Genomic_DNA"/>
</dbReference>
<dbReference type="RefSeq" id="WP_011735146.1">
    <property type="nucleotide sequence ID" value="NC_008609.1"/>
</dbReference>
<keyword evidence="5 9" id="KW-0547">Nucleotide-binding</keyword>
<dbReference type="InterPro" id="IPR003593">
    <property type="entry name" value="AAA+_ATPase"/>
</dbReference>
<keyword evidence="7" id="KW-1278">Translocase</keyword>
<keyword evidence="12" id="KW-1185">Reference proteome</keyword>
<evidence type="ECO:0000256" key="9">
    <source>
        <dbReference type="RuleBase" id="RU364103"/>
    </source>
</evidence>
<dbReference type="CDD" id="cd03225">
    <property type="entry name" value="ABC_cobalt_CbiO_domain1"/>
    <property type="match status" value="1"/>
</dbReference>
<evidence type="ECO:0000256" key="5">
    <source>
        <dbReference type="ARBA" id="ARBA00022741"/>
    </source>
</evidence>
<dbReference type="PANTHER" id="PTHR43553">
    <property type="entry name" value="HEAVY METAL TRANSPORTER"/>
    <property type="match status" value="1"/>
</dbReference>
<sequence>MTPTGKSILELCGVSYRYPDGSRGLDDCSISFHQGRRTALLGLNGAGKTTLFLQCNGVLRPQAGQVLLDGTPLDYGRKGLRRLRSRIGVVFQNPDAQLFSASVREDVSFGPLNLGLTTEVVRDRVERSLTAVGMASHADRPVHAMSYGQKKRVCIAGVLAMEPELLILDEPMAGLDAAMQAELTVVLERLHDSGMTIIIATHDIDFAYQWADRVSVLETGRCAANWPASELPWVLERLESFGIGIPRVAQLHHSLMAAGLASGDTPPPRSHQQLLDQLAILRVPA</sequence>
<dbReference type="SMART" id="SM00382">
    <property type="entry name" value="AAA"/>
    <property type="match status" value="1"/>
</dbReference>
<accession>A1ANC4</accession>
<evidence type="ECO:0000256" key="8">
    <source>
        <dbReference type="ARBA" id="ARBA00023136"/>
    </source>
</evidence>
<evidence type="ECO:0000256" key="7">
    <source>
        <dbReference type="ARBA" id="ARBA00022967"/>
    </source>
</evidence>
<feature type="domain" description="ABC transporter" evidence="10">
    <location>
        <begin position="9"/>
        <end position="244"/>
    </location>
</feature>
<dbReference type="PANTHER" id="PTHR43553:SF24">
    <property type="entry name" value="ENERGY-COUPLING FACTOR TRANSPORTER ATP-BINDING PROTEIN ECFA1"/>
    <property type="match status" value="1"/>
</dbReference>